<evidence type="ECO:0000313" key="1">
    <source>
        <dbReference type="EMBL" id="EXL64655.1"/>
    </source>
</evidence>
<dbReference type="AlphaFoldDB" id="X0GXM3"/>
<dbReference type="HOGENOM" id="CLU_3001973_0_0_1"/>
<dbReference type="Proteomes" id="UP000030676">
    <property type="component" value="Unassembled WGS sequence"/>
</dbReference>
<organism evidence="1">
    <name type="scientific">Fusarium oxysporum f. sp. conglutinans race 2 54008</name>
    <dbReference type="NCBI Taxonomy" id="1089457"/>
    <lineage>
        <taxon>Eukaryota</taxon>
        <taxon>Fungi</taxon>
        <taxon>Dikarya</taxon>
        <taxon>Ascomycota</taxon>
        <taxon>Pezizomycotina</taxon>
        <taxon>Sordariomycetes</taxon>
        <taxon>Hypocreomycetidae</taxon>
        <taxon>Hypocreales</taxon>
        <taxon>Nectriaceae</taxon>
        <taxon>Fusarium</taxon>
        <taxon>Fusarium oxysporum species complex</taxon>
    </lineage>
</organism>
<accession>X0GXM3</accession>
<protein>
    <submittedName>
        <fullName evidence="1">Uncharacterized protein</fullName>
    </submittedName>
</protein>
<proteinExistence type="predicted"/>
<dbReference type="EMBL" id="JH659251">
    <property type="protein sequence ID" value="EXL64655.1"/>
    <property type="molecule type" value="Genomic_DNA"/>
</dbReference>
<sequence>MQGGLSVANVSNEEDFACKTERGIFEWRIKLRVISAGRRAFVCSCTGVCKTPTAGYQ</sequence>
<reference evidence="1" key="2">
    <citation type="submission" date="2012-05" db="EMBL/GenBank/DDBJ databases">
        <title>The Genome Annotation of Fusarium oxysporum PHW808.</title>
        <authorList>
            <consortium name="The Broad Institute Genomics Platform"/>
            <person name="Ma L.-J."/>
            <person name="Corby-Kistler H."/>
            <person name="Broz K."/>
            <person name="Gale L.R."/>
            <person name="Jonkers W."/>
            <person name="O'Donnell K."/>
            <person name="Ploetz R."/>
            <person name="Steinberg C."/>
            <person name="Schwartz D.C."/>
            <person name="VanEtten H."/>
            <person name="Zhou S."/>
            <person name="Young S.K."/>
            <person name="Zeng Q."/>
            <person name="Gargeya S."/>
            <person name="Fitzgerald M."/>
            <person name="Abouelleil A."/>
            <person name="Alvarado L."/>
            <person name="Chapman S.B."/>
            <person name="Gainer-Dewar J."/>
            <person name="Goldberg J."/>
            <person name="Griggs A."/>
            <person name="Gujja S."/>
            <person name="Hansen M."/>
            <person name="Howarth C."/>
            <person name="Imamovic A."/>
            <person name="Ireland A."/>
            <person name="Larimer J."/>
            <person name="McCowan C."/>
            <person name="Murphy C."/>
            <person name="Pearson M."/>
            <person name="Poon T.W."/>
            <person name="Priest M."/>
            <person name="Roberts A."/>
            <person name="Saif S."/>
            <person name="Shea T."/>
            <person name="Sykes S."/>
            <person name="Wortman J."/>
            <person name="Nusbaum C."/>
            <person name="Birren B."/>
        </authorList>
    </citation>
    <scope>NUCLEOTIDE SEQUENCE</scope>
    <source>
        <strain evidence="1">54008</strain>
    </source>
</reference>
<name>X0GXM3_FUSOX</name>
<gene>
    <name evidence="1" type="ORF">FOPG_19089</name>
</gene>
<reference evidence="1" key="1">
    <citation type="submission" date="2011-11" db="EMBL/GenBank/DDBJ databases">
        <title>The Genome Sequence of Fusarium oxysporum PHW808.</title>
        <authorList>
            <consortium name="The Broad Institute Genome Sequencing Platform"/>
            <person name="Ma L.-J."/>
            <person name="Gale L.R."/>
            <person name="Schwartz D.C."/>
            <person name="Zhou S."/>
            <person name="Corby-Kistler H."/>
            <person name="Young S.K."/>
            <person name="Zeng Q."/>
            <person name="Gargeya S."/>
            <person name="Fitzgerald M."/>
            <person name="Haas B."/>
            <person name="Abouelleil A."/>
            <person name="Alvarado L."/>
            <person name="Arachchi H.M."/>
            <person name="Berlin A."/>
            <person name="Brown A."/>
            <person name="Chapman S.B."/>
            <person name="Chen Z."/>
            <person name="Dunbar C."/>
            <person name="Freedman E."/>
            <person name="Gearin G."/>
            <person name="Goldberg J."/>
            <person name="Griggs A."/>
            <person name="Gujja S."/>
            <person name="Heiman D."/>
            <person name="Howarth C."/>
            <person name="Larson L."/>
            <person name="Lui A."/>
            <person name="MacDonald P.J.P."/>
            <person name="Montmayeur A."/>
            <person name="Murphy C."/>
            <person name="Neiman D."/>
            <person name="Pearson M."/>
            <person name="Priest M."/>
            <person name="Roberts A."/>
            <person name="Saif S."/>
            <person name="Shea T."/>
            <person name="Shenoy N."/>
            <person name="Sisk P."/>
            <person name="Stolte C."/>
            <person name="Sykes S."/>
            <person name="Wortman J."/>
            <person name="Nusbaum C."/>
            <person name="Birren B."/>
        </authorList>
    </citation>
    <scope>NUCLEOTIDE SEQUENCE [LARGE SCALE GENOMIC DNA]</scope>
    <source>
        <strain evidence="1">54008</strain>
    </source>
</reference>
<feature type="non-terminal residue" evidence="1">
    <location>
        <position position="57"/>
    </location>
</feature>